<sequence length="71" mass="8165">MKRGKFERRKDGQVTSYAVRVRFNGYLTLVLLTEVQGECSREMSAPLLLVATLMRIWFFWLSHASLGQGVD</sequence>
<protein>
    <submittedName>
        <fullName evidence="3">Transposase</fullName>
    </submittedName>
</protein>
<reference evidence="1 2" key="2">
    <citation type="submission" date="2018-10" db="EMBL/GenBank/DDBJ databases">
        <authorList>
            <consortium name="Pathogen Informatics"/>
        </authorList>
    </citation>
    <scope>NUCLEOTIDE SEQUENCE [LARGE SCALE GENOMIC DNA]</scope>
</reference>
<evidence type="ECO:0000313" key="3">
    <source>
        <dbReference type="WBParaSite" id="EVEC_0000173801-mRNA-1"/>
    </source>
</evidence>
<organism evidence="3">
    <name type="scientific">Enterobius vermicularis</name>
    <name type="common">Human pinworm</name>
    <dbReference type="NCBI Taxonomy" id="51028"/>
    <lineage>
        <taxon>Eukaryota</taxon>
        <taxon>Metazoa</taxon>
        <taxon>Ecdysozoa</taxon>
        <taxon>Nematoda</taxon>
        <taxon>Chromadorea</taxon>
        <taxon>Rhabditida</taxon>
        <taxon>Spirurina</taxon>
        <taxon>Oxyuridomorpha</taxon>
        <taxon>Oxyuroidea</taxon>
        <taxon>Oxyuridae</taxon>
        <taxon>Enterobius</taxon>
    </lineage>
</organism>
<dbReference type="Proteomes" id="UP000274131">
    <property type="component" value="Unassembled WGS sequence"/>
</dbReference>
<proteinExistence type="predicted"/>
<accession>A0A0N4UW87</accession>
<evidence type="ECO:0000313" key="1">
    <source>
        <dbReference type="EMBL" id="VDD86303.1"/>
    </source>
</evidence>
<dbReference type="WBParaSite" id="EVEC_0000173801-mRNA-1">
    <property type="protein sequence ID" value="EVEC_0000173801-mRNA-1"/>
    <property type="gene ID" value="EVEC_0000173801"/>
</dbReference>
<evidence type="ECO:0000313" key="2">
    <source>
        <dbReference type="Proteomes" id="UP000274131"/>
    </source>
</evidence>
<dbReference type="AlphaFoldDB" id="A0A0N4UW87"/>
<name>A0A0N4UW87_ENTVE</name>
<dbReference type="EMBL" id="UXUI01007211">
    <property type="protein sequence ID" value="VDD86303.1"/>
    <property type="molecule type" value="Genomic_DNA"/>
</dbReference>
<gene>
    <name evidence="1" type="ORF">EVEC_LOCUS1446</name>
</gene>
<keyword evidence="2" id="KW-1185">Reference proteome</keyword>
<reference evidence="3" key="1">
    <citation type="submission" date="2017-02" db="UniProtKB">
        <authorList>
            <consortium name="WormBaseParasite"/>
        </authorList>
    </citation>
    <scope>IDENTIFICATION</scope>
</reference>